<dbReference type="Proteomes" id="UP000217780">
    <property type="component" value="Unassembled WGS sequence"/>
</dbReference>
<gene>
    <name evidence="2" type="ORF">CLI92_11645</name>
</gene>
<proteinExistence type="predicted"/>
<evidence type="ECO:0000256" key="1">
    <source>
        <dbReference type="SAM" id="Phobius"/>
    </source>
</evidence>
<feature type="transmembrane region" description="Helical" evidence="1">
    <location>
        <begin position="45"/>
        <end position="62"/>
    </location>
</feature>
<name>A0A2A2T310_9BURK</name>
<evidence type="ECO:0000313" key="2">
    <source>
        <dbReference type="EMBL" id="PAX15830.1"/>
    </source>
</evidence>
<reference evidence="2 3" key="1">
    <citation type="submission" date="2017-08" db="EMBL/GenBank/DDBJ databases">
        <title>WGS of Clinical strains of the CDC Group NO-1 linked to zoonotic infections in humans.</title>
        <authorList>
            <person name="Bernier A.-M."/>
            <person name="Bernard K."/>
        </authorList>
    </citation>
    <scope>NUCLEOTIDE SEQUENCE [LARGE SCALE GENOMIC DNA]</scope>
    <source>
        <strain evidence="2 3">NML91-0035</strain>
    </source>
</reference>
<accession>A0A2A2T310</accession>
<keyword evidence="1" id="KW-1133">Transmembrane helix</keyword>
<sequence length="65" mass="7911">MIFFIAIGPIFYMIHTNLEWSLFSAMILLPFILFRKFFFKNRVRLFLGVFLWTFIGFSRPFVSYT</sequence>
<organism evidence="2 3">
    <name type="scientific">Vandammella animalimorsus</name>
    <dbReference type="NCBI Taxonomy" id="2029117"/>
    <lineage>
        <taxon>Bacteria</taxon>
        <taxon>Pseudomonadati</taxon>
        <taxon>Pseudomonadota</taxon>
        <taxon>Betaproteobacteria</taxon>
        <taxon>Burkholderiales</taxon>
        <taxon>Comamonadaceae</taxon>
        <taxon>Vandammella</taxon>
    </lineage>
</organism>
<dbReference type="AlphaFoldDB" id="A0A2A2T310"/>
<feature type="transmembrane region" description="Helical" evidence="1">
    <location>
        <begin position="20"/>
        <end position="38"/>
    </location>
</feature>
<keyword evidence="1" id="KW-0812">Transmembrane</keyword>
<evidence type="ECO:0000313" key="3">
    <source>
        <dbReference type="Proteomes" id="UP000217780"/>
    </source>
</evidence>
<keyword evidence="1" id="KW-0472">Membrane</keyword>
<dbReference type="EMBL" id="NTBI01000012">
    <property type="protein sequence ID" value="PAX15830.1"/>
    <property type="molecule type" value="Genomic_DNA"/>
</dbReference>
<protein>
    <submittedName>
        <fullName evidence="2">Uncharacterized protein</fullName>
    </submittedName>
</protein>
<comment type="caution">
    <text evidence="2">The sequence shown here is derived from an EMBL/GenBank/DDBJ whole genome shotgun (WGS) entry which is preliminary data.</text>
</comment>